<evidence type="ECO:0000256" key="2">
    <source>
        <dbReference type="ARBA" id="ARBA00022703"/>
    </source>
</evidence>
<dbReference type="Pfam" id="PF00656">
    <property type="entry name" value="Peptidase_C14"/>
    <property type="match status" value="1"/>
</dbReference>
<evidence type="ECO:0000313" key="7">
    <source>
        <dbReference type="Proteomes" id="UP001565368"/>
    </source>
</evidence>
<keyword evidence="3" id="KW-0788">Thiol protease</keyword>
<feature type="compositionally biased region" description="Pro residues" evidence="4">
    <location>
        <begin position="113"/>
        <end position="124"/>
    </location>
</feature>
<dbReference type="PRINTS" id="PR01871">
    <property type="entry name" value="ANNEXINVII"/>
</dbReference>
<dbReference type="GeneID" id="95982555"/>
<evidence type="ECO:0000313" key="6">
    <source>
        <dbReference type="EMBL" id="KAL1413730.1"/>
    </source>
</evidence>
<evidence type="ECO:0000256" key="3">
    <source>
        <dbReference type="ARBA" id="ARBA00022807"/>
    </source>
</evidence>
<proteinExistence type="inferred from homology"/>
<reference evidence="6 7" key="1">
    <citation type="submission" date="2023-08" db="EMBL/GenBank/DDBJ databases">
        <title>Annotated Genome Sequence of Vanrija albida AlHP1.</title>
        <authorList>
            <person name="Herzog R."/>
        </authorList>
    </citation>
    <scope>NUCLEOTIDE SEQUENCE [LARGE SCALE GENOMIC DNA]</scope>
    <source>
        <strain evidence="6 7">AlHP1</strain>
    </source>
</reference>
<keyword evidence="2" id="KW-0053">Apoptosis</keyword>
<feature type="compositionally biased region" description="Low complexity" evidence="4">
    <location>
        <begin position="125"/>
        <end position="141"/>
    </location>
</feature>
<dbReference type="GO" id="GO:0008233">
    <property type="term" value="F:peptidase activity"/>
    <property type="evidence" value="ECO:0007669"/>
    <property type="project" value="UniProtKB-KW"/>
</dbReference>
<organism evidence="6 7">
    <name type="scientific">Vanrija albida</name>
    <dbReference type="NCBI Taxonomy" id="181172"/>
    <lineage>
        <taxon>Eukaryota</taxon>
        <taxon>Fungi</taxon>
        <taxon>Dikarya</taxon>
        <taxon>Basidiomycota</taxon>
        <taxon>Agaricomycotina</taxon>
        <taxon>Tremellomycetes</taxon>
        <taxon>Trichosporonales</taxon>
        <taxon>Trichosporonaceae</taxon>
        <taxon>Vanrija</taxon>
    </lineage>
</organism>
<dbReference type="InterPro" id="IPR050452">
    <property type="entry name" value="Metacaspase"/>
</dbReference>
<feature type="compositionally biased region" description="Gly residues" evidence="4">
    <location>
        <begin position="66"/>
        <end position="76"/>
    </location>
</feature>
<comment type="caution">
    <text evidence="6">The sequence shown here is derived from an EMBL/GenBank/DDBJ whole genome shotgun (WGS) entry which is preliminary data.</text>
</comment>
<dbReference type="PANTHER" id="PTHR48104:SF30">
    <property type="entry name" value="METACASPASE-1"/>
    <property type="match status" value="1"/>
</dbReference>
<protein>
    <submittedName>
        <fullName evidence="6">Ca(2+)-dependent cysteine protease</fullName>
    </submittedName>
</protein>
<dbReference type="EMBL" id="JBBXJM010000001">
    <property type="protein sequence ID" value="KAL1413730.1"/>
    <property type="molecule type" value="Genomic_DNA"/>
</dbReference>
<dbReference type="Proteomes" id="UP001565368">
    <property type="component" value="Unassembled WGS sequence"/>
</dbReference>
<dbReference type="GO" id="GO:0006508">
    <property type="term" value="P:proteolysis"/>
    <property type="evidence" value="ECO:0007669"/>
    <property type="project" value="UniProtKB-KW"/>
</dbReference>
<feature type="region of interest" description="Disordered" evidence="4">
    <location>
        <begin position="1"/>
        <end position="141"/>
    </location>
</feature>
<evidence type="ECO:0000256" key="1">
    <source>
        <dbReference type="ARBA" id="ARBA00009005"/>
    </source>
</evidence>
<dbReference type="SUPFAM" id="SSF52129">
    <property type="entry name" value="Caspase-like"/>
    <property type="match status" value="1"/>
</dbReference>
<dbReference type="Gene3D" id="3.40.50.12660">
    <property type="match status" value="2"/>
</dbReference>
<gene>
    <name evidence="6" type="primary">MCA1_1</name>
    <name evidence="6" type="ORF">Q8F55_001512</name>
</gene>
<feature type="compositionally biased region" description="Pro residues" evidence="4">
    <location>
        <begin position="77"/>
        <end position="105"/>
    </location>
</feature>
<dbReference type="RefSeq" id="XP_069213674.1">
    <property type="nucleotide sequence ID" value="XM_069350130.1"/>
</dbReference>
<comment type="similarity">
    <text evidence="1">Belongs to the peptidase C14B family.</text>
</comment>
<keyword evidence="3" id="KW-0378">Hydrolase</keyword>
<keyword evidence="7" id="KW-1185">Reference proteome</keyword>
<feature type="compositionally biased region" description="Pro residues" evidence="4">
    <location>
        <begin position="15"/>
        <end position="31"/>
    </location>
</feature>
<sequence length="449" mass="48093">MWNNGNGGYNQYSNNPPPPPGGGGWNAPPPGQGHYDNRAFPGQSAMGGFPGAGYNNAPPPPQQQQWGGGGGGGWGAPPGPPPQQQWGAPPGPPPQQHYAPPPGGPRPGGYSQYPPPPGGPPMRPPTGQQHYGPQFQGQGGAQQPFFQYSQCTGKRKALLIGINYFNQQGQLRGCINDVQNVKRFLQSRYNYRDEDMVILTDDTRNPRQMPTKQNMIQAMHWLVQGAQPNDSLFFHYSGHGGQTQDLDGDEDDGNDEVVYPVDFKQAGHIVDDEMHAIMVRPLPPGCRLTAIFDSCHSATALDLPYVYSTEGKIKEPNLLAEAGKGVLGAGMSYLKGDIGGMLSGIMGAGKSVMGGNSGAAEKTKQTRTAPGDVVMWSGCKDSQTSADTQEAGQATGAMSYAFIAALSKNPQQSYLQLLRSIREELAGKYQQKPQLSSSHPMDVNLLFIC</sequence>
<feature type="domain" description="Peptidase C14 caspase" evidence="5">
    <location>
        <begin position="154"/>
        <end position="439"/>
    </location>
</feature>
<accession>A0ABR3QG93</accession>
<dbReference type="InterPro" id="IPR029030">
    <property type="entry name" value="Caspase-like_dom_sf"/>
</dbReference>
<keyword evidence="6" id="KW-0645">Protease</keyword>
<evidence type="ECO:0000259" key="5">
    <source>
        <dbReference type="Pfam" id="PF00656"/>
    </source>
</evidence>
<dbReference type="InterPro" id="IPR011600">
    <property type="entry name" value="Pept_C14_caspase"/>
</dbReference>
<dbReference type="PANTHER" id="PTHR48104">
    <property type="entry name" value="METACASPASE-4"/>
    <property type="match status" value="1"/>
</dbReference>
<evidence type="ECO:0000256" key="4">
    <source>
        <dbReference type="SAM" id="MobiDB-lite"/>
    </source>
</evidence>
<name>A0ABR3QG93_9TREE</name>